<keyword evidence="2" id="KW-0812">Transmembrane</keyword>
<evidence type="ECO:0000313" key="3">
    <source>
        <dbReference type="EMBL" id="QHB99121.1"/>
    </source>
</evidence>
<feature type="transmembrane region" description="Helical" evidence="2">
    <location>
        <begin position="142"/>
        <end position="162"/>
    </location>
</feature>
<feature type="compositionally biased region" description="Basic and acidic residues" evidence="1">
    <location>
        <begin position="189"/>
        <end position="207"/>
    </location>
</feature>
<gene>
    <name evidence="3" type="ORF">EK0264_01660</name>
</gene>
<protein>
    <recommendedName>
        <fullName evidence="5">DUF2567 domain-containing protein</fullName>
    </recommendedName>
</protein>
<evidence type="ECO:0008006" key="5">
    <source>
        <dbReference type="Google" id="ProtNLM"/>
    </source>
</evidence>
<keyword evidence="2" id="KW-0472">Membrane</keyword>
<feature type="transmembrane region" description="Helical" evidence="2">
    <location>
        <begin position="68"/>
        <end position="87"/>
    </location>
</feature>
<dbReference type="RefSeq" id="WP_159542286.1">
    <property type="nucleotide sequence ID" value="NZ_CP047156.1"/>
</dbReference>
<keyword evidence="4" id="KW-1185">Reference proteome</keyword>
<proteinExistence type="predicted"/>
<feature type="region of interest" description="Disordered" evidence="1">
    <location>
        <begin position="177"/>
        <end position="207"/>
    </location>
</feature>
<sequence length="207" mass="22020">MVLSPPDAEARSGPRGRRGLVMGACAVIVFAAMAAIWAAFSPRSQELMTELGPMPLNPQDEVRVTGEVWLALGLAIFAFALSLLWWFRGPRRGPGALGVLVGVCVLGGAAALGAYDLVIMLRAGSPELVEGRDYALLSYPDWAPVLFGPALVAVACYTILVIGSRRDDLARRTELTDASVPSDGASVASRRDEEARLPRATDRSDQV</sequence>
<evidence type="ECO:0000256" key="1">
    <source>
        <dbReference type="SAM" id="MobiDB-lite"/>
    </source>
</evidence>
<dbReference type="AlphaFoldDB" id="A0A7L4YJ31"/>
<accession>A0A7L4YJ31</accession>
<reference evidence="3 4" key="1">
    <citation type="journal article" date="2018" name="Int. J. Syst. Evol. Microbiol.">
        <title>Epidermidibacterium keratini gen. nov., sp. nov., a member of the family Sporichthyaceae, isolated from keratin epidermis.</title>
        <authorList>
            <person name="Lee D.G."/>
            <person name="Trujillo M.E."/>
            <person name="Kang S."/>
            <person name="Nam J.J."/>
            <person name="Kim Y.J."/>
        </authorList>
    </citation>
    <scope>NUCLEOTIDE SEQUENCE [LARGE SCALE GENOMIC DNA]</scope>
    <source>
        <strain evidence="3 4">EPI-7</strain>
    </source>
</reference>
<evidence type="ECO:0000256" key="2">
    <source>
        <dbReference type="SAM" id="Phobius"/>
    </source>
</evidence>
<feature type="transmembrane region" description="Helical" evidence="2">
    <location>
        <begin position="20"/>
        <end position="40"/>
    </location>
</feature>
<organism evidence="3 4">
    <name type="scientific">Epidermidibacterium keratini</name>
    <dbReference type="NCBI Taxonomy" id="1891644"/>
    <lineage>
        <taxon>Bacteria</taxon>
        <taxon>Bacillati</taxon>
        <taxon>Actinomycetota</taxon>
        <taxon>Actinomycetes</taxon>
        <taxon>Sporichthyales</taxon>
        <taxon>Sporichthyaceae</taxon>
        <taxon>Epidermidibacterium</taxon>
    </lineage>
</organism>
<dbReference type="Proteomes" id="UP000463857">
    <property type="component" value="Chromosome"/>
</dbReference>
<dbReference type="KEGG" id="eke:EK0264_01660"/>
<feature type="transmembrane region" description="Helical" evidence="2">
    <location>
        <begin position="99"/>
        <end position="122"/>
    </location>
</feature>
<dbReference type="EMBL" id="CP047156">
    <property type="protein sequence ID" value="QHB99121.1"/>
    <property type="molecule type" value="Genomic_DNA"/>
</dbReference>
<dbReference type="InParanoid" id="A0A7L4YJ31"/>
<keyword evidence="2" id="KW-1133">Transmembrane helix</keyword>
<evidence type="ECO:0000313" key="4">
    <source>
        <dbReference type="Proteomes" id="UP000463857"/>
    </source>
</evidence>
<name>A0A7L4YJ31_9ACTN</name>